<sequence length="651" mass="71420">MPQEHTGFTVIGPKDKVVLYSAVCSGGSENCVYVQWAVDSRSTTAYSGFTCQWAWTKDTYTYTADSGSFSNQGYFPTLDDKYIMFPESPEIWDAVQVRCTGTTGRKDTVSLYSAVCSEDASGTTVGQPVLIGSEAGSIDLAHEIYPDAAENCIYIEWTVDSGSSTNYSGFTCEYTWTLDTYIYTDDAGTISNQGYFSSQDDVYVMYPETPDSWDGVQLSCSGTVGPNDTVTLYAAICSEDDSGITVSQPAFMATGSGTIHISDEIYTNDPQNCAFVEWTVDAESSTDYTGFTCDYIWTAAIFTIREDMGTFTNHGYFPTQDDKYIMYPESDEDWDAVQVTCTGSYGTTVFKPTIVASDSGSVSIAEEIYPNGEYLWTDSTVVYVEESGSVVNPGYFTNQHDMIVLYPETRHTMLSVACTGITGPADTASLYQAACEEDGSTSREVLVVTRSGEVDISYDHLLDHYENCALLKWDTDSASATEGGFSCHYEWADGTGPHTYTYTDASGEFSNQGYYNDQVDSYVMIPEVQAKAEQTLNTVQITCSGTSGQGDVLELRTGVCTTGEHSTLIEDSSTIVSVSREFDLIRSETLSDRENCAYVAWLTNEEGTDYRGFTCQYSWSYVDTSPHTNTYGAASGVFSNHGYYINQCVSD</sequence>
<reference evidence="1 2" key="1">
    <citation type="journal article" date="2018" name="PLoS ONE">
        <title>The draft genome of Kipferlia bialata reveals reductive genome evolution in fornicate parasites.</title>
        <authorList>
            <person name="Tanifuji G."/>
            <person name="Takabayashi S."/>
            <person name="Kume K."/>
            <person name="Takagi M."/>
            <person name="Nakayama T."/>
            <person name="Kamikawa R."/>
            <person name="Inagaki Y."/>
            <person name="Hashimoto T."/>
        </authorList>
    </citation>
    <scope>NUCLEOTIDE SEQUENCE [LARGE SCALE GENOMIC DNA]</scope>
    <source>
        <strain evidence="1">NY0173</strain>
    </source>
</reference>
<proteinExistence type="predicted"/>
<dbReference type="EMBL" id="BDIP01002015">
    <property type="protein sequence ID" value="GIQ85581.1"/>
    <property type="molecule type" value="Genomic_DNA"/>
</dbReference>
<comment type="caution">
    <text evidence="1">The sequence shown here is derived from an EMBL/GenBank/DDBJ whole genome shotgun (WGS) entry which is preliminary data.</text>
</comment>
<dbReference type="Proteomes" id="UP000265618">
    <property type="component" value="Unassembled WGS sequence"/>
</dbReference>
<accession>A0A9K3D027</accession>
<dbReference type="AlphaFoldDB" id="A0A9K3D027"/>
<evidence type="ECO:0000313" key="2">
    <source>
        <dbReference type="Proteomes" id="UP000265618"/>
    </source>
</evidence>
<keyword evidence="2" id="KW-1185">Reference proteome</keyword>
<evidence type="ECO:0000313" key="1">
    <source>
        <dbReference type="EMBL" id="GIQ85581.1"/>
    </source>
</evidence>
<organism evidence="1 2">
    <name type="scientific">Kipferlia bialata</name>
    <dbReference type="NCBI Taxonomy" id="797122"/>
    <lineage>
        <taxon>Eukaryota</taxon>
        <taxon>Metamonada</taxon>
        <taxon>Carpediemonas-like organisms</taxon>
        <taxon>Kipferlia</taxon>
    </lineage>
</organism>
<name>A0A9K3D027_9EUKA</name>
<protein>
    <submittedName>
        <fullName evidence="1">Uncharacterized protein</fullName>
    </submittedName>
</protein>
<gene>
    <name evidence="1" type="ORF">KIPB_007270</name>
</gene>